<dbReference type="InterPro" id="IPR050204">
    <property type="entry name" value="AraC_XylS_family_regulators"/>
</dbReference>
<gene>
    <name evidence="5" type="ORF">BDD16_003598</name>
</gene>
<dbReference type="InterPro" id="IPR018060">
    <property type="entry name" value="HTH_AraC"/>
</dbReference>
<dbReference type="EMBL" id="JACCFH010000001">
    <property type="protein sequence ID" value="NYG34612.1"/>
    <property type="molecule type" value="Genomic_DNA"/>
</dbReference>
<feature type="domain" description="HTH araC/xylS-type" evidence="4">
    <location>
        <begin position="232"/>
        <end position="329"/>
    </location>
</feature>
<dbReference type="Gene3D" id="1.10.10.60">
    <property type="entry name" value="Homeodomain-like"/>
    <property type="match status" value="1"/>
</dbReference>
<evidence type="ECO:0000313" key="5">
    <source>
        <dbReference type="EMBL" id="NYG34612.1"/>
    </source>
</evidence>
<keyword evidence="2" id="KW-0238">DNA-binding</keyword>
<evidence type="ECO:0000259" key="4">
    <source>
        <dbReference type="PROSITE" id="PS01124"/>
    </source>
</evidence>
<evidence type="ECO:0000256" key="3">
    <source>
        <dbReference type="ARBA" id="ARBA00023163"/>
    </source>
</evidence>
<keyword evidence="1" id="KW-0805">Transcription regulation</keyword>
<dbReference type="Pfam" id="PF12833">
    <property type="entry name" value="HTH_18"/>
    <property type="match status" value="1"/>
</dbReference>
<dbReference type="InterPro" id="IPR018062">
    <property type="entry name" value="HTH_AraC-typ_CS"/>
</dbReference>
<dbReference type="InterPro" id="IPR009057">
    <property type="entry name" value="Homeodomain-like_sf"/>
</dbReference>
<proteinExistence type="predicted"/>
<evidence type="ECO:0000313" key="6">
    <source>
        <dbReference type="Proteomes" id="UP000518288"/>
    </source>
</evidence>
<dbReference type="SMART" id="SM00342">
    <property type="entry name" value="HTH_ARAC"/>
    <property type="match status" value="1"/>
</dbReference>
<dbReference type="PROSITE" id="PS00041">
    <property type="entry name" value="HTH_ARAC_FAMILY_1"/>
    <property type="match status" value="1"/>
</dbReference>
<dbReference type="PANTHER" id="PTHR46796">
    <property type="entry name" value="HTH-TYPE TRANSCRIPTIONAL ACTIVATOR RHAS-RELATED"/>
    <property type="match status" value="1"/>
</dbReference>
<dbReference type="Proteomes" id="UP000518288">
    <property type="component" value="Unassembled WGS sequence"/>
</dbReference>
<organism evidence="5 6">
    <name type="scientific">Sphaerotilus montanus</name>
    <dbReference type="NCBI Taxonomy" id="522889"/>
    <lineage>
        <taxon>Bacteria</taxon>
        <taxon>Pseudomonadati</taxon>
        <taxon>Pseudomonadota</taxon>
        <taxon>Betaproteobacteria</taxon>
        <taxon>Burkholderiales</taxon>
        <taxon>Sphaerotilaceae</taxon>
        <taxon>Sphaerotilus</taxon>
    </lineage>
</organism>
<keyword evidence="6" id="KW-1185">Reference proteome</keyword>
<dbReference type="RefSeq" id="WP_179635230.1">
    <property type="nucleotide sequence ID" value="NZ_JACCFH010000001.1"/>
</dbReference>
<protein>
    <submittedName>
        <fullName evidence="5">AraC family ethanolamine operon transcriptional activator</fullName>
    </submittedName>
</protein>
<accession>A0A7Y9QZX5</accession>
<name>A0A7Y9QZX5_9BURK</name>
<dbReference type="SUPFAM" id="SSF46689">
    <property type="entry name" value="Homeodomain-like"/>
    <property type="match status" value="2"/>
</dbReference>
<comment type="caution">
    <text evidence="5">The sequence shown here is derived from an EMBL/GenBank/DDBJ whole genome shotgun (WGS) entry which is preliminary data.</text>
</comment>
<dbReference type="GO" id="GO:0043565">
    <property type="term" value="F:sequence-specific DNA binding"/>
    <property type="evidence" value="ECO:0007669"/>
    <property type="project" value="InterPro"/>
</dbReference>
<sequence length="339" mass="36822">MFTLSAPSSSVRPASVHQAATRDIDEQAALLTGWNQSYAQLSAGAFEGRIAEAWLDGVHLFVEGTSRRLHQHGALPGDRLALGLPLAPVVGPAVFCGASDWAGDVRTGRFCTFSGAQGFEFFTPEGLQMAGMEIDRDELMRLATPDEQALIARVGSTAALHRASHDRVNGLRDFMRGAFEMLAREPGLLDNPAVRSQLRHAAQSNALEMLVSAAHADEEAPVAPQRHWALVQQARAQVSQDPETPVTVAALCAGLRVSRRTLQAAFQDVLGMAPAAYLRAERLAGARRALREAPTVTEAAAQWGFWHFGHFAQDYRRLFGELPSQTWRRLRGGSDTTAH</sequence>
<dbReference type="PANTHER" id="PTHR46796:SF12">
    <property type="entry name" value="HTH-TYPE DNA-BINDING TRANSCRIPTIONAL ACTIVATOR EUTR"/>
    <property type="match status" value="1"/>
</dbReference>
<evidence type="ECO:0000256" key="2">
    <source>
        <dbReference type="ARBA" id="ARBA00023125"/>
    </source>
</evidence>
<evidence type="ECO:0000256" key="1">
    <source>
        <dbReference type="ARBA" id="ARBA00023015"/>
    </source>
</evidence>
<dbReference type="GO" id="GO:0003700">
    <property type="term" value="F:DNA-binding transcription factor activity"/>
    <property type="evidence" value="ECO:0007669"/>
    <property type="project" value="InterPro"/>
</dbReference>
<keyword evidence="3" id="KW-0804">Transcription</keyword>
<dbReference type="PROSITE" id="PS01124">
    <property type="entry name" value="HTH_ARAC_FAMILY_2"/>
    <property type="match status" value="1"/>
</dbReference>
<dbReference type="AlphaFoldDB" id="A0A7Y9QZX5"/>
<reference evidence="5 6" key="1">
    <citation type="submission" date="2020-07" db="EMBL/GenBank/DDBJ databases">
        <title>Genomic Encyclopedia of Archaeal and Bacterial Type Strains, Phase II (KMG-II): from individual species to whole genera.</title>
        <authorList>
            <person name="Goeker M."/>
        </authorList>
    </citation>
    <scope>NUCLEOTIDE SEQUENCE [LARGE SCALE GENOMIC DNA]</scope>
    <source>
        <strain evidence="5 6">DSM 21226</strain>
    </source>
</reference>